<evidence type="ECO:0000313" key="2">
    <source>
        <dbReference type="EMBL" id="GAA4036387.1"/>
    </source>
</evidence>
<protein>
    <recommendedName>
        <fullName evidence="4">DUF4352 domain-containing protein</fullName>
    </recommendedName>
</protein>
<organism evidence="2 3">
    <name type="scientific">Hymenobacter glaciei</name>
    <dbReference type="NCBI Taxonomy" id="877209"/>
    <lineage>
        <taxon>Bacteria</taxon>
        <taxon>Pseudomonadati</taxon>
        <taxon>Bacteroidota</taxon>
        <taxon>Cytophagia</taxon>
        <taxon>Cytophagales</taxon>
        <taxon>Hymenobacteraceae</taxon>
        <taxon>Hymenobacter</taxon>
    </lineage>
</organism>
<keyword evidence="3" id="KW-1185">Reference proteome</keyword>
<dbReference type="EMBL" id="BAABDK010000017">
    <property type="protein sequence ID" value="GAA4036387.1"/>
    <property type="molecule type" value="Genomic_DNA"/>
</dbReference>
<evidence type="ECO:0008006" key="4">
    <source>
        <dbReference type="Google" id="ProtNLM"/>
    </source>
</evidence>
<evidence type="ECO:0000256" key="1">
    <source>
        <dbReference type="SAM" id="MobiDB-lite"/>
    </source>
</evidence>
<evidence type="ECO:0000313" key="3">
    <source>
        <dbReference type="Proteomes" id="UP001501469"/>
    </source>
</evidence>
<dbReference type="Proteomes" id="UP001501469">
    <property type="component" value="Unassembled WGS sequence"/>
</dbReference>
<proteinExistence type="predicted"/>
<reference evidence="3" key="1">
    <citation type="journal article" date="2019" name="Int. J. Syst. Evol. Microbiol.">
        <title>The Global Catalogue of Microorganisms (GCM) 10K type strain sequencing project: providing services to taxonomists for standard genome sequencing and annotation.</title>
        <authorList>
            <consortium name="The Broad Institute Genomics Platform"/>
            <consortium name="The Broad Institute Genome Sequencing Center for Infectious Disease"/>
            <person name="Wu L."/>
            <person name="Ma J."/>
        </authorList>
    </citation>
    <scope>NUCLEOTIDE SEQUENCE [LARGE SCALE GENOMIC DNA]</scope>
    <source>
        <strain evidence="3">JCM 17225</strain>
    </source>
</reference>
<gene>
    <name evidence="2" type="ORF">GCM10022409_21620</name>
</gene>
<feature type="compositionally biased region" description="Low complexity" evidence="1">
    <location>
        <begin position="15"/>
        <end position="29"/>
    </location>
</feature>
<feature type="region of interest" description="Disordered" evidence="1">
    <location>
        <begin position="1"/>
        <end position="60"/>
    </location>
</feature>
<name>A0ABP7U5K1_9BACT</name>
<comment type="caution">
    <text evidence="2">The sequence shown here is derived from an EMBL/GenBank/DDBJ whole genome shotgun (WGS) entry which is preliminary data.</text>
</comment>
<sequence length="177" mass="18059">MLLSLAGCGQKSTDETATAATAPTPAAETGVVRTESAPAASAPAATPAKAALDTQPGPKGTQVALTKAIVRGDILTMELQYSLPPDGAGITPIYTPLDQINYVDDATSKKYALLKDQTGTFMAVPLYGANKKELRVSVDKGAPGIATFKFPAPPATSQTVSLVVPGVGSFDGIAVQR</sequence>
<accession>A0ABP7U5K1</accession>
<feature type="compositionally biased region" description="Low complexity" evidence="1">
    <location>
        <begin position="37"/>
        <end position="51"/>
    </location>
</feature>